<keyword evidence="2" id="KW-1185">Reference proteome</keyword>
<proteinExistence type="predicted"/>
<sequence>MNCFEQLPDPGQVLLDAARLLEPGGHLVIRTPNAAFIRFAYTRCPPTLGRRLLAGTNLGGVAYAVSYSTHALTRLITAAGFTGVAVRGREHASPARRAFTSTPLAWQPGRRALYRLASAPGMAGPAWPWMDITATRHAEPRQGSDSVTSQSARVTGAAYVRF</sequence>
<dbReference type="AlphaFoldDB" id="A0A1C3P8X9"/>
<evidence type="ECO:0000313" key="2">
    <source>
        <dbReference type="Proteomes" id="UP000199013"/>
    </source>
</evidence>
<name>A0A1C3P8X9_9ACTN</name>
<reference evidence="2" key="1">
    <citation type="submission" date="2016-02" db="EMBL/GenBank/DDBJ databases">
        <authorList>
            <person name="Wibberg D."/>
        </authorList>
    </citation>
    <scope>NUCLEOTIDE SEQUENCE [LARGE SCALE GENOMIC DNA]</scope>
</reference>
<dbReference type="Pfam" id="PF13489">
    <property type="entry name" value="Methyltransf_23"/>
    <property type="match status" value="1"/>
</dbReference>
<gene>
    <name evidence="1" type="ORF">FDG2_4846</name>
</gene>
<dbReference type="EMBL" id="FLUV01002036">
    <property type="protein sequence ID" value="SBW26294.1"/>
    <property type="molecule type" value="Genomic_DNA"/>
</dbReference>
<accession>A0A1C3P8X9</accession>
<evidence type="ECO:0000313" key="1">
    <source>
        <dbReference type="EMBL" id="SBW26294.1"/>
    </source>
</evidence>
<dbReference type="Proteomes" id="UP000199013">
    <property type="component" value="Unassembled WGS sequence"/>
</dbReference>
<protein>
    <submittedName>
        <fullName evidence="1">Uncharacterized protein</fullName>
    </submittedName>
</protein>
<dbReference type="InterPro" id="IPR029063">
    <property type="entry name" value="SAM-dependent_MTases_sf"/>
</dbReference>
<dbReference type="Gene3D" id="3.40.50.150">
    <property type="entry name" value="Vaccinia Virus protein VP39"/>
    <property type="match status" value="1"/>
</dbReference>
<dbReference type="SUPFAM" id="SSF53335">
    <property type="entry name" value="S-adenosyl-L-methionine-dependent methyltransferases"/>
    <property type="match status" value="1"/>
</dbReference>
<organism evidence="1 2">
    <name type="scientific">Candidatus Protofrankia californiensis</name>
    <dbReference type="NCBI Taxonomy" id="1839754"/>
    <lineage>
        <taxon>Bacteria</taxon>
        <taxon>Bacillati</taxon>
        <taxon>Actinomycetota</taxon>
        <taxon>Actinomycetes</taxon>
        <taxon>Frankiales</taxon>
        <taxon>Frankiaceae</taxon>
        <taxon>Protofrankia</taxon>
    </lineage>
</organism>